<comment type="caution">
    <text evidence="6">The sequence shown here is derived from an EMBL/GenBank/DDBJ whole genome shotgun (WGS) entry which is preliminary data.</text>
</comment>
<name>A0AAN4UDJ0_9ENTE</name>
<feature type="domain" description="HTH cro/C1-type" evidence="4">
    <location>
        <begin position="41"/>
        <end position="94"/>
    </location>
</feature>
<keyword evidence="3" id="KW-0804">Transcription</keyword>
<dbReference type="AlphaFoldDB" id="A0AAN4UDJ0"/>
<keyword evidence="2" id="KW-0238">DNA-binding</keyword>
<dbReference type="SUPFAM" id="SSF47413">
    <property type="entry name" value="lambda repressor-like DNA-binding domains"/>
    <property type="match status" value="1"/>
</dbReference>
<dbReference type="InterPro" id="IPR010982">
    <property type="entry name" value="Lambda_DNA-bd_dom_sf"/>
</dbReference>
<evidence type="ECO:0000313" key="5">
    <source>
        <dbReference type="EMBL" id="GEQ50459.1"/>
    </source>
</evidence>
<keyword evidence="8" id="KW-1185">Reference proteome</keyword>
<evidence type="ECO:0000313" key="7">
    <source>
        <dbReference type="Proteomes" id="UP000886597"/>
    </source>
</evidence>
<protein>
    <recommendedName>
        <fullName evidence="4">HTH cro/C1-type domain-containing protein</fullName>
    </recommendedName>
</protein>
<reference evidence="6" key="2">
    <citation type="journal article" date="2020" name="Int. Dairy J.">
        <title>Lactic acid bacterial diversity in Brie cheese focusing on salt concentration and pH of isolation medium and characterisation of halophilic and alkaliphilic lactic acid bacterial isolates.</title>
        <authorList>
            <person name="Unno R."/>
            <person name="Matsutani M."/>
            <person name="Suzuki T."/>
            <person name="Kodama K."/>
            <person name="Matsushita H."/>
            <person name="Yamasato K."/>
            <person name="Koizumi Y."/>
            <person name="Ishikawa M."/>
        </authorList>
    </citation>
    <scope>NUCLEOTIDE SEQUENCE</scope>
    <source>
        <strain evidence="6">7C1</strain>
        <strain evidence="5">8C4</strain>
    </source>
</reference>
<dbReference type="InterPro" id="IPR001387">
    <property type="entry name" value="Cro/C1-type_HTH"/>
</dbReference>
<evidence type="ECO:0000256" key="2">
    <source>
        <dbReference type="ARBA" id="ARBA00023125"/>
    </source>
</evidence>
<organism evidence="6 7">
    <name type="scientific">Tetragenococcus koreensis</name>
    <dbReference type="NCBI Taxonomy" id="290335"/>
    <lineage>
        <taxon>Bacteria</taxon>
        <taxon>Bacillati</taxon>
        <taxon>Bacillota</taxon>
        <taxon>Bacilli</taxon>
        <taxon>Lactobacillales</taxon>
        <taxon>Enterococcaceae</taxon>
        <taxon>Tetragenococcus</taxon>
    </lineage>
</organism>
<dbReference type="GO" id="GO:0003677">
    <property type="term" value="F:DNA binding"/>
    <property type="evidence" value="ECO:0007669"/>
    <property type="project" value="UniProtKB-KW"/>
</dbReference>
<dbReference type="Proteomes" id="UP000886597">
    <property type="component" value="Unassembled WGS sequence"/>
</dbReference>
<gene>
    <name evidence="5" type="ORF">TK11N_23110</name>
    <name evidence="6" type="ORF">TK2N_22960</name>
</gene>
<dbReference type="EMBL" id="BKBO01000051">
    <property type="protein sequence ID" value="GEQ50459.1"/>
    <property type="molecule type" value="Genomic_DNA"/>
</dbReference>
<dbReference type="KEGG" id="tkr:C7K43_12815"/>
<evidence type="ECO:0000313" key="6">
    <source>
        <dbReference type="EMBL" id="GEQ55452.1"/>
    </source>
</evidence>
<evidence type="ECO:0000256" key="1">
    <source>
        <dbReference type="ARBA" id="ARBA00023015"/>
    </source>
</evidence>
<proteinExistence type="predicted"/>
<dbReference type="CDD" id="cd00093">
    <property type="entry name" value="HTH_XRE"/>
    <property type="match status" value="1"/>
</dbReference>
<evidence type="ECO:0000313" key="8">
    <source>
        <dbReference type="Proteomes" id="UP000886607"/>
    </source>
</evidence>
<evidence type="ECO:0000259" key="4">
    <source>
        <dbReference type="PROSITE" id="PS50943"/>
    </source>
</evidence>
<dbReference type="GeneID" id="69986814"/>
<evidence type="ECO:0000256" key="3">
    <source>
        <dbReference type="ARBA" id="ARBA00023163"/>
    </source>
</evidence>
<accession>A0AAN4UDJ0</accession>
<dbReference type="Gene3D" id="1.10.260.40">
    <property type="entry name" value="lambda repressor-like DNA-binding domains"/>
    <property type="match status" value="1"/>
</dbReference>
<sequence>MRESLKESLKELTALTSGESNEIEVRSYNLTESPSYTGKEMKDVRSKIGVSRAGFADILGVSTRTIEKWEINGAEPNGSARRLIQLLDNNPEDILEEIKQVSSL</sequence>
<dbReference type="PANTHER" id="PTHR36511">
    <property type="entry name" value="MERR FAMILY BACTERIAL REGULATORY PROTEIN"/>
    <property type="match status" value="1"/>
</dbReference>
<dbReference type="Proteomes" id="UP000886607">
    <property type="component" value="Unassembled WGS sequence"/>
</dbReference>
<reference evidence="6" key="1">
    <citation type="submission" date="2019-08" db="EMBL/GenBank/DDBJ databases">
        <authorList>
            <person name="Ishikawa M."/>
            <person name="Suzuki T."/>
            <person name="Matsutani M."/>
        </authorList>
    </citation>
    <scope>NUCLEOTIDE SEQUENCE</scope>
    <source>
        <strain evidence="6">7C1</strain>
        <strain evidence="5">8C4</strain>
    </source>
</reference>
<dbReference type="RefSeq" id="WP_124007150.1">
    <property type="nucleotide sequence ID" value="NZ_BJYN01000039.1"/>
</dbReference>
<dbReference type="InterPro" id="IPR052359">
    <property type="entry name" value="HTH-type_reg/antitoxin"/>
</dbReference>
<dbReference type="PANTHER" id="PTHR36511:SF3">
    <property type="entry name" value="ANTITOXIN HIGA-2"/>
    <property type="match status" value="1"/>
</dbReference>
<keyword evidence="1" id="KW-0805">Transcription regulation</keyword>
<dbReference type="EMBL" id="BKBQ01000050">
    <property type="protein sequence ID" value="GEQ55452.1"/>
    <property type="molecule type" value="Genomic_DNA"/>
</dbReference>
<dbReference type="PROSITE" id="PS50943">
    <property type="entry name" value="HTH_CROC1"/>
    <property type="match status" value="1"/>
</dbReference>